<dbReference type="PROSITE" id="PS51186">
    <property type="entry name" value="GNAT"/>
    <property type="match status" value="1"/>
</dbReference>
<evidence type="ECO:0000313" key="3">
    <source>
        <dbReference type="Proteomes" id="UP000078516"/>
    </source>
</evidence>
<comment type="caution">
    <text evidence="2">The sequence shown here is derived from an EMBL/GenBank/DDBJ whole genome shotgun (WGS) entry which is preliminary data.</text>
</comment>
<accession>A0A179ESL6</accession>
<sequence length="175" mass="19504">MKFLIETIKPEEYSATKRMVYEAFLTAEHRDGDEHELIERLRGTEAYVPELEVVAKKENQIVGYGLLTKINILSEDSAYQALVLAPLAVSSTCQHQGVGAAILRELEIRAKRLGYVAISILGEPAYYQKFGYFPASQAQIRLPFDVPDAYSLIKFIGEKPVKTAGVIQYSSAFGI</sequence>
<dbReference type="EMBL" id="LWMN01000011">
    <property type="protein sequence ID" value="OAQ56072.1"/>
    <property type="molecule type" value="Genomic_DNA"/>
</dbReference>
<dbReference type="InterPro" id="IPR016181">
    <property type="entry name" value="Acyl_CoA_acyltransferase"/>
</dbReference>
<feature type="domain" description="N-acetyltransferase" evidence="1">
    <location>
        <begin position="3"/>
        <end position="157"/>
    </location>
</feature>
<dbReference type="SUPFAM" id="SSF55729">
    <property type="entry name" value="Acyl-CoA N-acyltransferases (Nat)"/>
    <property type="match status" value="1"/>
</dbReference>
<dbReference type="CDD" id="cd04301">
    <property type="entry name" value="NAT_SF"/>
    <property type="match status" value="1"/>
</dbReference>
<gene>
    <name evidence="2" type="ORF">A6E74_04955</name>
</gene>
<dbReference type="Gene3D" id="3.40.630.30">
    <property type="match status" value="1"/>
</dbReference>
<evidence type="ECO:0000313" key="2">
    <source>
        <dbReference type="EMBL" id="OAQ56072.1"/>
    </source>
</evidence>
<dbReference type="AlphaFoldDB" id="A0A179ESL6"/>
<organism evidence="2 3">
    <name type="scientific">Enterococcus thailandicus</name>
    <dbReference type="NCBI Taxonomy" id="417368"/>
    <lineage>
        <taxon>Bacteria</taxon>
        <taxon>Bacillati</taxon>
        <taxon>Bacillota</taxon>
        <taxon>Bacilli</taxon>
        <taxon>Lactobacillales</taxon>
        <taxon>Enterococcaceae</taxon>
        <taxon>Enterococcus</taxon>
    </lineage>
</organism>
<dbReference type="RefSeq" id="WP_067482781.1">
    <property type="nucleotide sequence ID" value="NZ_JAQELK010000002.1"/>
</dbReference>
<keyword evidence="3" id="KW-1185">Reference proteome</keyword>
<name>A0A179ESL6_ENTTH</name>
<evidence type="ECO:0000259" key="1">
    <source>
        <dbReference type="PROSITE" id="PS51186"/>
    </source>
</evidence>
<reference evidence="2 3" key="1">
    <citation type="submission" date="2016-04" db="EMBL/GenBank/DDBJ databases">
        <title>Draft genome of an Enterococcus thailandicus strain isolated from bovine feces.</title>
        <authorList>
            <person name="Beukers A.G."/>
            <person name="Zaheer R."/>
            <person name="Goji N."/>
            <person name="Cook S.R."/>
            <person name="Amoako K."/>
            <person name="Chaves A.V."/>
            <person name="Ward M.P."/>
            <person name="Mcallister T.A."/>
        </authorList>
    </citation>
    <scope>NUCLEOTIDE SEQUENCE [LARGE SCALE GENOMIC DNA]</scope>
    <source>
        <strain evidence="2 3">F0711D 46</strain>
    </source>
</reference>
<dbReference type="InterPro" id="IPR000182">
    <property type="entry name" value="GNAT_dom"/>
</dbReference>
<dbReference type="Pfam" id="PF00583">
    <property type="entry name" value="Acetyltransf_1"/>
    <property type="match status" value="1"/>
</dbReference>
<proteinExistence type="predicted"/>
<protein>
    <recommendedName>
        <fullName evidence="1">N-acetyltransferase domain-containing protein</fullName>
    </recommendedName>
</protein>
<dbReference type="Proteomes" id="UP000078516">
    <property type="component" value="Unassembled WGS sequence"/>
</dbReference>
<dbReference type="GO" id="GO:0016747">
    <property type="term" value="F:acyltransferase activity, transferring groups other than amino-acyl groups"/>
    <property type="evidence" value="ECO:0007669"/>
    <property type="project" value="InterPro"/>
</dbReference>